<sequence>MKLKGNLGTLATELKVGKLNGVVLGEEDAKAYQIKYPDVYTISKIKLKISAENSSVSVGLNKDDKDLKKRIDKVINKLKKSGELDKMLDQAQKEQLKDSQ</sequence>
<dbReference type="Gene3D" id="3.40.190.10">
    <property type="entry name" value="Periplasmic binding protein-like II"/>
    <property type="match status" value="2"/>
</dbReference>
<reference evidence="1 2" key="1">
    <citation type="journal article" date="2015" name="Genome Announc.">
        <title>Expanding the biotechnology potential of lactobacilli through comparative genomics of 213 strains and associated genera.</title>
        <authorList>
            <person name="Sun Z."/>
            <person name="Harris H.M."/>
            <person name="McCann A."/>
            <person name="Guo C."/>
            <person name="Argimon S."/>
            <person name="Zhang W."/>
            <person name="Yang X."/>
            <person name="Jeffery I.B."/>
            <person name="Cooney J.C."/>
            <person name="Kagawa T.F."/>
            <person name="Liu W."/>
            <person name="Song Y."/>
            <person name="Salvetti E."/>
            <person name="Wrobel A."/>
            <person name="Rasinkangas P."/>
            <person name="Parkhill J."/>
            <person name="Rea M.C."/>
            <person name="O'Sullivan O."/>
            <person name="Ritari J."/>
            <person name="Douillard F.P."/>
            <person name="Paul Ross R."/>
            <person name="Yang R."/>
            <person name="Briner A.E."/>
            <person name="Felis G.E."/>
            <person name="de Vos W.M."/>
            <person name="Barrangou R."/>
            <person name="Klaenhammer T.R."/>
            <person name="Caufield P.W."/>
            <person name="Cui Y."/>
            <person name="Zhang H."/>
            <person name="O'Toole P.W."/>
        </authorList>
    </citation>
    <scope>NUCLEOTIDE SEQUENCE [LARGE SCALE GENOMIC DNA]</scope>
    <source>
        <strain evidence="1 2">DSM 15353</strain>
    </source>
</reference>
<protein>
    <submittedName>
        <fullName evidence="1">Uncharacterized protein</fullName>
    </submittedName>
</protein>
<dbReference type="SUPFAM" id="SSF53850">
    <property type="entry name" value="Periplasmic binding protein-like II"/>
    <property type="match status" value="1"/>
</dbReference>
<evidence type="ECO:0000313" key="2">
    <source>
        <dbReference type="Proteomes" id="UP000051491"/>
    </source>
</evidence>
<dbReference type="EMBL" id="JQBK01000092">
    <property type="protein sequence ID" value="KRN81014.1"/>
    <property type="molecule type" value="Genomic_DNA"/>
</dbReference>
<accession>A0A0R2K030</accession>
<dbReference type="Proteomes" id="UP000051491">
    <property type="component" value="Unassembled WGS sequence"/>
</dbReference>
<dbReference type="PATRIC" id="fig|89059.3.peg.2346"/>
<name>A0A0R2K030_9LACO</name>
<comment type="caution">
    <text evidence="1">The sequence shown here is derived from an EMBL/GenBank/DDBJ whole genome shotgun (WGS) entry which is preliminary data.</text>
</comment>
<proteinExistence type="predicted"/>
<dbReference type="AlphaFoldDB" id="A0A0R2K030"/>
<gene>
    <name evidence="1" type="ORF">IV43_GL002225</name>
</gene>
<evidence type="ECO:0000313" key="1">
    <source>
        <dbReference type="EMBL" id="KRN81014.1"/>
    </source>
</evidence>
<organism evidence="1 2">
    <name type="scientific">Ligilactobacillus acidipiscis</name>
    <dbReference type="NCBI Taxonomy" id="89059"/>
    <lineage>
        <taxon>Bacteria</taxon>
        <taxon>Bacillati</taxon>
        <taxon>Bacillota</taxon>
        <taxon>Bacilli</taxon>
        <taxon>Lactobacillales</taxon>
        <taxon>Lactobacillaceae</taxon>
        <taxon>Ligilactobacillus</taxon>
    </lineage>
</organism>